<protein>
    <submittedName>
        <fullName evidence="3">Peptidase S10</fullName>
    </submittedName>
</protein>
<evidence type="ECO:0000313" key="4">
    <source>
        <dbReference type="Proteomes" id="UP001381174"/>
    </source>
</evidence>
<evidence type="ECO:0000313" key="3">
    <source>
        <dbReference type="EMBL" id="MEI7035308.1"/>
    </source>
</evidence>
<reference evidence="3 4" key="1">
    <citation type="journal article" date="2014" name="Int. J. Syst. Evol. Microbiol.">
        <title>Fulvimonas yonginensis sp. nov., isolated from greenhouse soil, and emended description of the genus Fulvimonas.</title>
        <authorList>
            <person name="Ahn J.H."/>
            <person name="Kim S.J."/>
            <person name="Weon H.Y."/>
            <person name="Hong S.B."/>
            <person name="Seok S.J."/>
            <person name="Kwon S.W."/>
        </authorList>
    </citation>
    <scope>NUCLEOTIDE SEQUENCE [LARGE SCALE GENOMIC DNA]</scope>
    <source>
        <strain evidence="3 4">KACC 16952</strain>
    </source>
</reference>
<feature type="signal peptide" evidence="2">
    <location>
        <begin position="1"/>
        <end position="21"/>
    </location>
</feature>
<dbReference type="RefSeq" id="WP_336805923.1">
    <property type="nucleotide sequence ID" value="NZ_JBBBNY010000001.1"/>
</dbReference>
<sequence length="530" mass="58261">MRKLPLAAALTALLLGTTAIAADKDAHPADHPDAALTQPRSSETTGSVAVEGRRIDYKAVAGTLVLHEHGDKADEPTVSMFYAAYFKQGADPARRPITFIYNGGPGSATVWLHMGAFGPRRVVTSDDHHTPAAPYRLVNNDYSLLDASDLVFIDAPGAGFSRLIADETDKGKREEQMKARKKAVFGVDGDGHAFAQFITQFLSRYGRWNSPKYLFGESYGTTRSAVLANILQNDDSVDLNGVILLSQILSFDTSIDGPELNPGVDLPYALALPTFAATAYYHHKLPQQPAALEPFLREVEQYALGDYANALMQGSRLDDARKRAVAEKLHQFTGLPVDYLVKADLRVTGGMFEHELQADGDLTTGRLDSRFSGPSLDPLSKDSQYDPQSSAISSAYVAAFNDYVRRQLKFGNGLQYRLFADIDHWDFAHKAPGSHGEALQQSVNVMPDLATAMKTNPDLKVFLNGGYYDLATPYFAADYEMHHLPIPASLQKNISYAWYPSGHMVYAHEQSLKALHDNVARFIEQTDNVK</sequence>
<dbReference type="EMBL" id="JBBBNY010000001">
    <property type="protein sequence ID" value="MEI7035308.1"/>
    <property type="molecule type" value="Genomic_DNA"/>
</dbReference>
<organism evidence="3 4">
    <name type="scientific">Fulvimonas yonginensis</name>
    <dbReference type="NCBI Taxonomy" id="1495200"/>
    <lineage>
        <taxon>Bacteria</taxon>
        <taxon>Pseudomonadati</taxon>
        <taxon>Pseudomonadota</taxon>
        <taxon>Gammaproteobacteria</taxon>
        <taxon>Lysobacterales</taxon>
        <taxon>Rhodanobacteraceae</taxon>
        <taxon>Fulvimonas</taxon>
    </lineage>
</organism>
<accession>A0ABU8J6Z8</accession>
<name>A0ABU8J6Z8_9GAMM</name>
<dbReference type="InterPro" id="IPR001563">
    <property type="entry name" value="Peptidase_S10"/>
</dbReference>
<evidence type="ECO:0000256" key="1">
    <source>
        <dbReference type="SAM" id="MobiDB-lite"/>
    </source>
</evidence>
<dbReference type="InterPro" id="IPR029058">
    <property type="entry name" value="AB_hydrolase_fold"/>
</dbReference>
<keyword evidence="4" id="KW-1185">Reference proteome</keyword>
<feature type="compositionally biased region" description="Polar residues" evidence="1">
    <location>
        <begin position="38"/>
        <end position="47"/>
    </location>
</feature>
<feature type="region of interest" description="Disordered" evidence="1">
    <location>
        <begin position="25"/>
        <end position="48"/>
    </location>
</feature>
<dbReference type="SUPFAM" id="SSF53474">
    <property type="entry name" value="alpha/beta-Hydrolases"/>
    <property type="match status" value="1"/>
</dbReference>
<keyword evidence="2" id="KW-0732">Signal</keyword>
<gene>
    <name evidence="3" type="ORF">WAT24_00895</name>
</gene>
<proteinExistence type="predicted"/>
<dbReference type="Pfam" id="PF00450">
    <property type="entry name" value="Peptidase_S10"/>
    <property type="match status" value="1"/>
</dbReference>
<evidence type="ECO:0000256" key="2">
    <source>
        <dbReference type="SAM" id="SignalP"/>
    </source>
</evidence>
<dbReference type="Gene3D" id="3.40.50.1820">
    <property type="entry name" value="alpha/beta hydrolase"/>
    <property type="match status" value="1"/>
</dbReference>
<feature type="chain" id="PRO_5046552486" evidence="2">
    <location>
        <begin position="22"/>
        <end position="530"/>
    </location>
</feature>
<dbReference type="Proteomes" id="UP001381174">
    <property type="component" value="Unassembled WGS sequence"/>
</dbReference>
<comment type="caution">
    <text evidence="3">The sequence shown here is derived from an EMBL/GenBank/DDBJ whole genome shotgun (WGS) entry which is preliminary data.</text>
</comment>